<evidence type="ECO:0000313" key="1">
    <source>
        <dbReference type="EMBL" id="MBJ8350254.1"/>
    </source>
</evidence>
<dbReference type="Proteomes" id="UP000644875">
    <property type="component" value="Unassembled WGS sequence"/>
</dbReference>
<keyword evidence="2" id="KW-1185">Reference proteome</keyword>
<proteinExistence type="predicted"/>
<comment type="caution">
    <text evidence="1">The sequence shown here is derived from an EMBL/GenBank/DDBJ whole genome shotgun (WGS) entry which is preliminary data.</text>
</comment>
<protein>
    <submittedName>
        <fullName evidence="1">SseB family protein</fullName>
    </submittedName>
</protein>
<dbReference type="RefSeq" id="WP_199568169.1">
    <property type="nucleotide sequence ID" value="NZ_JAENBP010000008.1"/>
</dbReference>
<reference evidence="1 2" key="1">
    <citation type="journal article" date="2021" name="Int. J. Syst. Evol. Microbiol.">
        <title>Streptococcus vicugnae sp. nov., isolated from faeces of alpacas (Vicugna pacos) and cattle (Bos taurus), Streptococcus zalophi sp. nov., and Streptococcus pacificus sp. nov., isolated from respiratory tract of California sea lions (Zalophus californianus).</title>
        <authorList>
            <person name="Volokhov D.V."/>
            <person name="Zagorodnyaya T.A."/>
            <person name="Shen Z."/>
            <person name="Blom J."/>
            <person name="Furtak V.A."/>
            <person name="Eisenberg T."/>
            <person name="Fan P."/>
            <person name="Jeong K.C."/>
            <person name="Gao Y."/>
            <person name="Zhang S."/>
            <person name="Amselle M."/>
        </authorList>
    </citation>
    <scope>NUCLEOTIDE SEQUENCE [LARGE SCALE GENOMIC DNA]</scope>
    <source>
        <strain evidence="2">CSL7508-lung</strain>
    </source>
</reference>
<sequence length="253" mass="29287">MTNKTNNNIMAEIDKRLRAFINAPDNFLDSIAFVNSLHQSPVWASEAPYAIEVDGKKVTPVFTDEKDLDAFKAIQESAQSQHWILRSSLEILEEVLVNKLYGLIFNLKKTGDFGNTTTFKSGELVTFINYFTTILNRLMNEDNQKAEKLEKYYLIPSFSLTKEDDKKRLFPTMTNPDGDIYIPVFSNLESFARWYNHEKFGLRFREAKGTMLAWQLNELRHPQSGENEILPSKGIVINPFDEEMEMLSWEQLP</sequence>
<accession>A0A934PB08</accession>
<evidence type="ECO:0000313" key="2">
    <source>
        <dbReference type="Proteomes" id="UP000644875"/>
    </source>
</evidence>
<name>A0A934PB08_9STRE</name>
<organism evidence="1 2">
    <name type="scientific">Streptococcus zalophi</name>
    <dbReference type="NCBI Taxonomy" id="640031"/>
    <lineage>
        <taxon>Bacteria</taxon>
        <taxon>Bacillati</taxon>
        <taxon>Bacillota</taxon>
        <taxon>Bacilli</taxon>
        <taxon>Lactobacillales</taxon>
        <taxon>Streptococcaceae</taxon>
        <taxon>Streptococcus</taxon>
    </lineage>
</organism>
<dbReference type="EMBL" id="JAENBP010000008">
    <property type="protein sequence ID" value="MBJ8350254.1"/>
    <property type="molecule type" value="Genomic_DNA"/>
</dbReference>
<gene>
    <name evidence="1" type="ORF">JHK64_06365</name>
</gene>
<dbReference type="AlphaFoldDB" id="A0A934PB08"/>